<protein>
    <submittedName>
        <fullName evidence="2">Uncharacterized protein</fullName>
    </submittedName>
</protein>
<reference evidence="2 3" key="1">
    <citation type="submission" date="2023-01" db="EMBL/GenBank/DDBJ databases">
        <title>Analysis of 21 Apiospora genomes using comparative genomics revels a genus with tremendous synthesis potential of carbohydrate active enzymes and secondary metabolites.</title>
        <authorList>
            <person name="Sorensen T."/>
        </authorList>
    </citation>
    <scope>NUCLEOTIDE SEQUENCE [LARGE SCALE GENOMIC DNA]</scope>
    <source>
        <strain evidence="2 3">CBS 33761</strain>
    </source>
</reference>
<proteinExistence type="predicted"/>
<evidence type="ECO:0000256" key="1">
    <source>
        <dbReference type="SAM" id="MobiDB-lite"/>
    </source>
</evidence>
<gene>
    <name evidence="2" type="ORF">PG993_010985</name>
</gene>
<feature type="compositionally biased region" description="Basic and acidic residues" evidence="1">
    <location>
        <begin position="13"/>
        <end position="25"/>
    </location>
</feature>
<name>A0ABR1SCY3_9PEZI</name>
<accession>A0ABR1SCY3</accession>
<feature type="region of interest" description="Disordered" evidence="1">
    <location>
        <begin position="1"/>
        <end position="34"/>
    </location>
</feature>
<keyword evidence="3" id="KW-1185">Reference proteome</keyword>
<organism evidence="2 3">
    <name type="scientific">Apiospora rasikravindrae</name>
    <dbReference type="NCBI Taxonomy" id="990691"/>
    <lineage>
        <taxon>Eukaryota</taxon>
        <taxon>Fungi</taxon>
        <taxon>Dikarya</taxon>
        <taxon>Ascomycota</taxon>
        <taxon>Pezizomycotina</taxon>
        <taxon>Sordariomycetes</taxon>
        <taxon>Xylariomycetidae</taxon>
        <taxon>Amphisphaeriales</taxon>
        <taxon>Apiosporaceae</taxon>
        <taxon>Apiospora</taxon>
    </lineage>
</organism>
<dbReference type="Proteomes" id="UP001444661">
    <property type="component" value="Unassembled WGS sequence"/>
</dbReference>
<sequence length="108" mass="11904">MQHSCGRPSRTMDISHSDDSPETKTRHVSSTTPETLHAYQQRISAAPIAENCCQPCPQRDPCTAPPDCWLDNWELFGFRRSRGARNPFVGSIEGQAYAQKGVIAAVSS</sequence>
<comment type="caution">
    <text evidence="2">The sequence shown here is derived from an EMBL/GenBank/DDBJ whole genome shotgun (WGS) entry which is preliminary data.</text>
</comment>
<evidence type="ECO:0000313" key="2">
    <source>
        <dbReference type="EMBL" id="KAK8029694.1"/>
    </source>
</evidence>
<dbReference type="EMBL" id="JAQQWK010000010">
    <property type="protein sequence ID" value="KAK8029694.1"/>
    <property type="molecule type" value="Genomic_DNA"/>
</dbReference>
<evidence type="ECO:0000313" key="3">
    <source>
        <dbReference type="Proteomes" id="UP001444661"/>
    </source>
</evidence>